<organism evidence="2 3">
    <name type="scientific">Daphnia magna</name>
    <dbReference type="NCBI Taxonomy" id="35525"/>
    <lineage>
        <taxon>Eukaryota</taxon>
        <taxon>Metazoa</taxon>
        <taxon>Ecdysozoa</taxon>
        <taxon>Arthropoda</taxon>
        <taxon>Crustacea</taxon>
        <taxon>Branchiopoda</taxon>
        <taxon>Diplostraca</taxon>
        <taxon>Cladocera</taxon>
        <taxon>Anomopoda</taxon>
        <taxon>Daphniidae</taxon>
        <taxon>Daphnia</taxon>
    </lineage>
</organism>
<reference evidence="2 3" key="1">
    <citation type="submission" date="2016-03" db="EMBL/GenBank/DDBJ databases">
        <title>EvidentialGene: Evidence-directed Construction of Genes on Genomes.</title>
        <authorList>
            <person name="Gilbert D.G."/>
            <person name="Choi J.-H."/>
            <person name="Mockaitis K."/>
            <person name="Colbourne J."/>
            <person name="Pfrender M."/>
        </authorList>
    </citation>
    <scope>NUCLEOTIDE SEQUENCE [LARGE SCALE GENOMIC DNA]</scope>
    <source>
        <strain evidence="2 3">Xinb3</strain>
        <tissue evidence="2">Complete organism</tissue>
    </source>
</reference>
<evidence type="ECO:0000313" key="2">
    <source>
        <dbReference type="EMBL" id="KZS01010.1"/>
    </source>
</evidence>
<proteinExistence type="predicted"/>
<protein>
    <submittedName>
        <fullName evidence="2">Uncharacterized protein</fullName>
    </submittedName>
</protein>
<dbReference type="AlphaFoldDB" id="A0A164I8Z4"/>
<evidence type="ECO:0000313" key="3">
    <source>
        <dbReference type="Proteomes" id="UP000076858"/>
    </source>
</evidence>
<evidence type="ECO:0000256" key="1">
    <source>
        <dbReference type="SAM" id="MobiDB-lite"/>
    </source>
</evidence>
<dbReference type="Proteomes" id="UP000076858">
    <property type="component" value="Unassembled WGS sequence"/>
</dbReference>
<sequence length="87" mass="9510">MPSLFVAIFYRIICSLNPSFSVNGSNSCCYVDSGGSSTVDVLCVAILIQHGRIGKNKQTIQICSQKKISPPKQLPIKNSPQKKKKKV</sequence>
<dbReference type="EMBL" id="LRGB01007862">
    <property type="protein sequence ID" value="KZS01010.1"/>
    <property type="molecule type" value="Genomic_DNA"/>
</dbReference>
<name>A0A164I8Z4_9CRUS</name>
<accession>A0A164I8Z4</accession>
<comment type="caution">
    <text evidence="2">The sequence shown here is derived from an EMBL/GenBank/DDBJ whole genome shotgun (WGS) entry which is preliminary data.</text>
</comment>
<feature type="region of interest" description="Disordered" evidence="1">
    <location>
        <begin position="66"/>
        <end position="87"/>
    </location>
</feature>
<gene>
    <name evidence="2" type="ORF">APZ42_002461</name>
</gene>
<keyword evidence="3" id="KW-1185">Reference proteome</keyword>